<dbReference type="Proteomes" id="UP000800200">
    <property type="component" value="Unassembled WGS sequence"/>
</dbReference>
<evidence type="ECO:0000313" key="9">
    <source>
        <dbReference type="Proteomes" id="UP000800200"/>
    </source>
</evidence>
<dbReference type="PANTHER" id="PTHR23504">
    <property type="entry name" value="MAJOR FACILITATOR SUPERFAMILY DOMAIN-CONTAINING PROTEIN 10"/>
    <property type="match status" value="1"/>
</dbReference>
<protein>
    <submittedName>
        <fullName evidence="8">MFS general substrate transporter</fullName>
    </submittedName>
</protein>
<dbReference type="InterPro" id="IPR011701">
    <property type="entry name" value="MFS"/>
</dbReference>
<dbReference type="PROSITE" id="PS50850">
    <property type="entry name" value="MFS"/>
    <property type="match status" value="1"/>
</dbReference>
<name>A0A6A6DZV6_9PEZI</name>
<dbReference type="GO" id="GO:0016020">
    <property type="term" value="C:membrane"/>
    <property type="evidence" value="ECO:0007669"/>
    <property type="project" value="UniProtKB-SubCell"/>
</dbReference>
<dbReference type="AlphaFoldDB" id="A0A6A6DZV6"/>
<evidence type="ECO:0000313" key="8">
    <source>
        <dbReference type="EMBL" id="KAF2183942.1"/>
    </source>
</evidence>
<evidence type="ECO:0000256" key="6">
    <source>
        <dbReference type="SAM" id="Phobius"/>
    </source>
</evidence>
<dbReference type="GO" id="GO:0022857">
    <property type="term" value="F:transmembrane transporter activity"/>
    <property type="evidence" value="ECO:0007669"/>
    <property type="project" value="InterPro"/>
</dbReference>
<accession>A0A6A6DZV6</accession>
<evidence type="ECO:0000256" key="4">
    <source>
        <dbReference type="ARBA" id="ARBA00022989"/>
    </source>
</evidence>
<keyword evidence="5 6" id="KW-0472">Membrane</keyword>
<dbReference type="PANTHER" id="PTHR23504:SF3">
    <property type="entry name" value="MAJOR FACILITATOR SUPERFAMILY (MFS) PROFILE DOMAIN-CONTAINING PROTEIN"/>
    <property type="match status" value="1"/>
</dbReference>
<feature type="transmembrane region" description="Helical" evidence="6">
    <location>
        <begin position="323"/>
        <end position="344"/>
    </location>
</feature>
<feature type="transmembrane region" description="Helical" evidence="6">
    <location>
        <begin position="460"/>
        <end position="479"/>
    </location>
</feature>
<evidence type="ECO:0000256" key="5">
    <source>
        <dbReference type="ARBA" id="ARBA00023136"/>
    </source>
</evidence>
<dbReference type="OrthoDB" id="419616at2759"/>
<evidence type="ECO:0000256" key="1">
    <source>
        <dbReference type="ARBA" id="ARBA00004141"/>
    </source>
</evidence>
<keyword evidence="9" id="KW-1185">Reference proteome</keyword>
<dbReference type="PRINTS" id="PR01035">
    <property type="entry name" value="TCRTETA"/>
</dbReference>
<feature type="transmembrane region" description="Helical" evidence="6">
    <location>
        <begin position="66"/>
        <end position="87"/>
    </location>
</feature>
<gene>
    <name evidence="8" type="ORF">K469DRAFT_581626</name>
</gene>
<proteinExistence type="predicted"/>
<dbReference type="InterPro" id="IPR036259">
    <property type="entry name" value="MFS_trans_sf"/>
</dbReference>
<dbReference type="InterPro" id="IPR001958">
    <property type="entry name" value="Tet-R_TetA/multi-R_MdtG-like"/>
</dbReference>
<dbReference type="Pfam" id="PF07690">
    <property type="entry name" value="MFS_1"/>
    <property type="match status" value="1"/>
</dbReference>
<evidence type="ECO:0000259" key="7">
    <source>
        <dbReference type="PROSITE" id="PS50850"/>
    </source>
</evidence>
<dbReference type="InterPro" id="IPR020846">
    <property type="entry name" value="MFS_dom"/>
</dbReference>
<dbReference type="CDD" id="cd17330">
    <property type="entry name" value="MFS_SLC46_TetA_like"/>
    <property type="match status" value="1"/>
</dbReference>
<comment type="subcellular location">
    <subcellularLocation>
        <location evidence="1">Membrane</location>
        <topology evidence="1">Multi-pass membrane protein</topology>
    </subcellularLocation>
</comment>
<keyword evidence="2" id="KW-0813">Transport</keyword>
<sequence length="495" mass="54094">MVFSSSSFLSDSDGESTIRAVDERTPLLVTATAEPVAEPIEEVPKINGNTERDGEDEDAPLPFIQIFFLCYTRLVEPIAFFSIFPYINKMIYDTGGIEKSDVGFYSGLIESLFSATQMCVMIAWGRAADRFGRKPVLVFSLCGVTVATALFGMSKTVWQMILFRCLAGVFAGTIVTVRAMITENSTKKTQARAFSYFAFAGNLGIFAGPFIGSPADKFESTLGRIRFFREYPYALPGFISASIGASAAILSALFIRETLYLHRSKKKSNETPMSTWELLNYPGVRQVILIYNHVLLLAFAFTAVLPVYLFTPIELGGTGFSPFYISVTMGIAGLSQALWLLLIFPSLQHRIGTGGVLRLCAAAWPFFFAALPICNVLLRHNLRIAFWILGPVNAVVGSGVAMAFTANQLAVNDIAPSQETLGTLNAMVLALSSGLRAFVPALSTSLWATGVRLQIFEGELFWVVVIGFALALSVMLKYIPEKAEGKPQRRVNGEV</sequence>
<dbReference type="EMBL" id="ML994640">
    <property type="protein sequence ID" value="KAF2183942.1"/>
    <property type="molecule type" value="Genomic_DNA"/>
</dbReference>
<reference evidence="8" key="1">
    <citation type="journal article" date="2020" name="Stud. Mycol.">
        <title>101 Dothideomycetes genomes: a test case for predicting lifestyles and emergence of pathogens.</title>
        <authorList>
            <person name="Haridas S."/>
            <person name="Albert R."/>
            <person name="Binder M."/>
            <person name="Bloem J."/>
            <person name="Labutti K."/>
            <person name="Salamov A."/>
            <person name="Andreopoulos B."/>
            <person name="Baker S."/>
            <person name="Barry K."/>
            <person name="Bills G."/>
            <person name="Bluhm B."/>
            <person name="Cannon C."/>
            <person name="Castanera R."/>
            <person name="Culley D."/>
            <person name="Daum C."/>
            <person name="Ezra D."/>
            <person name="Gonzalez J."/>
            <person name="Henrissat B."/>
            <person name="Kuo A."/>
            <person name="Liang C."/>
            <person name="Lipzen A."/>
            <person name="Lutzoni F."/>
            <person name="Magnuson J."/>
            <person name="Mondo S."/>
            <person name="Nolan M."/>
            <person name="Ohm R."/>
            <person name="Pangilinan J."/>
            <person name="Park H.-J."/>
            <person name="Ramirez L."/>
            <person name="Alfaro M."/>
            <person name="Sun H."/>
            <person name="Tritt A."/>
            <person name="Yoshinaga Y."/>
            <person name="Zwiers L.-H."/>
            <person name="Turgeon B."/>
            <person name="Goodwin S."/>
            <person name="Spatafora J."/>
            <person name="Crous P."/>
            <person name="Grigoriev I."/>
        </authorList>
    </citation>
    <scope>NUCLEOTIDE SEQUENCE</scope>
    <source>
        <strain evidence="8">CBS 207.26</strain>
    </source>
</reference>
<feature type="domain" description="Major facilitator superfamily (MFS) profile" evidence="7">
    <location>
        <begin position="65"/>
        <end position="483"/>
    </location>
</feature>
<dbReference type="SUPFAM" id="SSF103473">
    <property type="entry name" value="MFS general substrate transporter"/>
    <property type="match status" value="1"/>
</dbReference>
<evidence type="ECO:0000256" key="2">
    <source>
        <dbReference type="ARBA" id="ARBA00022448"/>
    </source>
</evidence>
<feature type="transmembrane region" description="Helical" evidence="6">
    <location>
        <begin position="136"/>
        <end position="154"/>
    </location>
</feature>
<feature type="transmembrane region" description="Helical" evidence="6">
    <location>
        <begin position="426"/>
        <end position="448"/>
    </location>
</feature>
<feature type="transmembrane region" description="Helical" evidence="6">
    <location>
        <begin position="356"/>
        <end position="378"/>
    </location>
</feature>
<feature type="transmembrane region" description="Helical" evidence="6">
    <location>
        <begin position="193"/>
        <end position="211"/>
    </location>
</feature>
<feature type="transmembrane region" description="Helical" evidence="6">
    <location>
        <begin position="160"/>
        <end position="181"/>
    </location>
</feature>
<keyword evidence="4 6" id="KW-1133">Transmembrane helix</keyword>
<keyword evidence="3 6" id="KW-0812">Transmembrane</keyword>
<feature type="transmembrane region" description="Helical" evidence="6">
    <location>
        <begin position="384"/>
        <end position="405"/>
    </location>
</feature>
<evidence type="ECO:0000256" key="3">
    <source>
        <dbReference type="ARBA" id="ARBA00022692"/>
    </source>
</evidence>
<organism evidence="8 9">
    <name type="scientific">Zopfia rhizophila CBS 207.26</name>
    <dbReference type="NCBI Taxonomy" id="1314779"/>
    <lineage>
        <taxon>Eukaryota</taxon>
        <taxon>Fungi</taxon>
        <taxon>Dikarya</taxon>
        <taxon>Ascomycota</taxon>
        <taxon>Pezizomycotina</taxon>
        <taxon>Dothideomycetes</taxon>
        <taxon>Dothideomycetes incertae sedis</taxon>
        <taxon>Zopfiaceae</taxon>
        <taxon>Zopfia</taxon>
    </lineage>
</organism>
<feature type="transmembrane region" description="Helical" evidence="6">
    <location>
        <begin position="231"/>
        <end position="255"/>
    </location>
</feature>
<dbReference type="Gene3D" id="1.20.1250.20">
    <property type="entry name" value="MFS general substrate transporter like domains"/>
    <property type="match status" value="1"/>
</dbReference>
<feature type="transmembrane region" description="Helical" evidence="6">
    <location>
        <begin position="288"/>
        <end position="311"/>
    </location>
</feature>